<dbReference type="EMBL" id="ML977324">
    <property type="protein sequence ID" value="KAF2114889.1"/>
    <property type="molecule type" value="Genomic_DNA"/>
</dbReference>
<protein>
    <submittedName>
        <fullName evidence="1">Uncharacterized protein</fullName>
    </submittedName>
</protein>
<dbReference type="OrthoDB" id="5314997at2759"/>
<evidence type="ECO:0000313" key="1">
    <source>
        <dbReference type="EMBL" id="KAF2114889.1"/>
    </source>
</evidence>
<dbReference type="AlphaFoldDB" id="A0A6A5Z5Y6"/>
<keyword evidence="2" id="KW-1185">Reference proteome</keyword>
<dbReference type="Proteomes" id="UP000799770">
    <property type="component" value="Unassembled WGS sequence"/>
</dbReference>
<reference evidence="1" key="1">
    <citation type="journal article" date="2020" name="Stud. Mycol.">
        <title>101 Dothideomycetes genomes: a test case for predicting lifestyles and emergence of pathogens.</title>
        <authorList>
            <person name="Haridas S."/>
            <person name="Albert R."/>
            <person name="Binder M."/>
            <person name="Bloem J."/>
            <person name="Labutti K."/>
            <person name="Salamov A."/>
            <person name="Andreopoulos B."/>
            <person name="Baker S."/>
            <person name="Barry K."/>
            <person name="Bills G."/>
            <person name="Bluhm B."/>
            <person name="Cannon C."/>
            <person name="Castanera R."/>
            <person name="Culley D."/>
            <person name="Daum C."/>
            <person name="Ezra D."/>
            <person name="Gonzalez J."/>
            <person name="Henrissat B."/>
            <person name="Kuo A."/>
            <person name="Liang C."/>
            <person name="Lipzen A."/>
            <person name="Lutzoni F."/>
            <person name="Magnuson J."/>
            <person name="Mondo S."/>
            <person name="Nolan M."/>
            <person name="Ohm R."/>
            <person name="Pangilinan J."/>
            <person name="Park H.-J."/>
            <person name="Ramirez L."/>
            <person name="Alfaro M."/>
            <person name="Sun H."/>
            <person name="Tritt A."/>
            <person name="Yoshinaga Y."/>
            <person name="Zwiers L.-H."/>
            <person name="Turgeon B."/>
            <person name="Goodwin S."/>
            <person name="Spatafora J."/>
            <person name="Crous P."/>
            <person name="Grigoriev I."/>
        </authorList>
    </citation>
    <scope>NUCLEOTIDE SEQUENCE</scope>
    <source>
        <strain evidence="1">CBS 627.86</strain>
    </source>
</reference>
<organism evidence="1 2">
    <name type="scientific">Lophiotrema nucula</name>
    <dbReference type="NCBI Taxonomy" id="690887"/>
    <lineage>
        <taxon>Eukaryota</taxon>
        <taxon>Fungi</taxon>
        <taxon>Dikarya</taxon>
        <taxon>Ascomycota</taxon>
        <taxon>Pezizomycotina</taxon>
        <taxon>Dothideomycetes</taxon>
        <taxon>Pleosporomycetidae</taxon>
        <taxon>Pleosporales</taxon>
        <taxon>Lophiotremataceae</taxon>
        <taxon>Lophiotrema</taxon>
    </lineage>
</organism>
<name>A0A6A5Z5Y6_9PLEO</name>
<gene>
    <name evidence="1" type="ORF">BDV96DRAFT_576076</name>
</gene>
<evidence type="ECO:0000313" key="2">
    <source>
        <dbReference type="Proteomes" id="UP000799770"/>
    </source>
</evidence>
<sequence>MASVSKPFRFLDLPKELRLMVYERLSPTFHHDSLNLPSEPNIKIDVVVPHAYTTAIFYICRLINAEVKKSFTNVPQPVRFAVKARGGKSTPFYPYDVIEHNARGFSGCQSPRFASPKLRSIGTSIG</sequence>
<proteinExistence type="predicted"/>
<accession>A0A6A5Z5Y6</accession>